<organism evidence="1 2">
    <name type="scientific">Bacillus thermozeamaize</name>
    <dbReference type="NCBI Taxonomy" id="230954"/>
    <lineage>
        <taxon>Bacteria</taxon>
        <taxon>Bacillati</taxon>
        <taxon>Bacillota</taxon>
        <taxon>Bacilli</taxon>
        <taxon>Bacillales</taxon>
        <taxon>Bacillaceae</taxon>
        <taxon>Bacillus</taxon>
    </lineage>
</organism>
<dbReference type="Proteomes" id="UP000196475">
    <property type="component" value="Unassembled WGS sequence"/>
</dbReference>
<gene>
    <name evidence="1" type="ORF">BAA01_11520</name>
</gene>
<accession>A0A1Y3PH10</accession>
<proteinExistence type="predicted"/>
<reference evidence="2" key="1">
    <citation type="submission" date="2016-06" db="EMBL/GenBank/DDBJ databases">
        <authorList>
            <person name="Nascimento L."/>
            <person name="Pereira R.V."/>
            <person name="Martins L.F."/>
            <person name="Quaggio R.B."/>
            <person name="Silva A.M."/>
            <person name="Setubal J.C."/>
        </authorList>
    </citation>
    <scope>NUCLEOTIDE SEQUENCE [LARGE SCALE GENOMIC DNA]</scope>
</reference>
<dbReference type="EMBL" id="LZRT01000087">
    <property type="protein sequence ID" value="OUM86631.1"/>
    <property type="molecule type" value="Genomic_DNA"/>
</dbReference>
<comment type="caution">
    <text evidence="1">The sequence shown here is derived from an EMBL/GenBank/DDBJ whole genome shotgun (WGS) entry which is preliminary data.</text>
</comment>
<sequence>MCEAWIETGRNGGRAPGKGAGRMNFMILRDEMKQASEYVDRILQMADYEGWDPDVFERTIQMIYERLRANRLPSVQVRSTFRAE</sequence>
<protein>
    <submittedName>
        <fullName evidence="1">Uncharacterized protein</fullName>
    </submittedName>
</protein>
<evidence type="ECO:0000313" key="2">
    <source>
        <dbReference type="Proteomes" id="UP000196475"/>
    </source>
</evidence>
<dbReference type="AlphaFoldDB" id="A0A1Y3PH10"/>
<evidence type="ECO:0000313" key="1">
    <source>
        <dbReference type="EMBL" id="OUM86631.1"/>
    </source>
</evidence>
<name>A0A1Y3PH10_9BACI</name>